<evidence type="ECO:0000256" key="1">
    <source>
        <dbReference type="ARBA" id="ARBA00004141"/>
    </source>
</evidence>
<organism evidence="9 10">
    <name type="scientific">Acer yangbiense</name>
    <dbReference type="NCBI Taxonomy" id="1000413"/>
    <lineage>
        <taxon>Eukaryota</taxon>
        <taxon>Viridiplantae</taxon>
        <taxon>Streptophyta</taxon>
        <taxon>Embryophyta</taxon>
        <taxon>Tracheophyta</taxon>
        <taxon>Spermatophyta</taxon>
        <taxon>Magnoliopsida</taxon>
        <taxon>eudicotyledons</taxon>
        <taxon>Gunneridae</taxon>
        <taxon>Pentapetalae</taxon>
        <taxon>rosids</taxon>
        <taxon>malvids</taxon>
        <taxon>Sapindales</taxon>
        <taxon>Sapindaceae</taxon>
        <taxon>Hippocastanoideae</taxon>
        <taxon>Acereae</taxon>
        <taxon>Acer</taxon>
    </lineage>
</organism>
<evidence type="ECO:0000256" key="7">
    <source>
        <dbReference type="SAM" id="Phobius"/>
    </source>
</evidence>
<dbReference type="Proteomes" id="UP000323000">
    <property type="component" value="Chromosome 1"/>
</dbReference>
<keyword evidence="4 7" id="KW-1133">Transmembrane helix</keyword>
<proteinExistence type="predicted"/>
<dbReference type="InterPro" id="IPR036770">
    <property type="entry name" value="Ankyrin_rpt-contain_sf"/>
</dbReference>
<protein>
    <recommendedName>
        <fullName evidence="8">PGG domain-containing protein</fullName>
    </recommendedName>
</protein>
<evidence type="ECO:0000313" key="10">
    <source>
        <dbReference type="Proteomes" id="UP000323000"/>
    </source>
</evidence>
<feature type="transmembrane region" description="Helical" evidence="7">
    <location>
        <begin position="174"/>
        <end position="196"/>
    </location>
</feature>
<dbReference type="AlphaFoldDB" id="A0A5C7IST1"/>
<evidence type="ECO:0000256" key="2">
    <source>
        <dbReference type="ARBA" id="ARBA00022692"/>
    </source>
</evidence>
<name>A0A5C7IST1_9ROSI</name>
<dbReference type="InterPro" id="IPR026961">
    <property type="entry name" value="PGG_dom"/>
</dbReference>
<evidence type="ECO:0000256" key="3">
    <source>
        <dbReference type="ARBA" id="ARBA00022737"/>
    </source>
</evidence>
<dbReference type="PANTHER" id="PTHR24186">
    <property type="entry name" value="PROTEIN PHOSPHATASE 1 REGULATORY SUBUNIT"/>
    <property type="match status" value="1"/>
</dbReference>
<keyword evidence="2 7" id="KW-0812">Transmembrane</keyword>
<evidence type="ECO:0000313" key="9">
    <source>
        <dbReference type="EMBL" id="TXG72169.1"/>
    </source>
</evidence>
<feature type="domain" description="PGG" evidence="8">
    <location>
        <begin position="164"/>
        <end position="275"/>
    </location>
</feature>
<evidence type="ECO:0000256" key="6">
    <source>
        <dbReference type="ARBA" id="ARBA00023136"/>
    </source>
</evidence>
<keyword evidence="6 7" id="KW-0472">Membrane</keyword>
<accession>A0A5C7IST1</accession>
<dbReference type="EMBL" id="VAHF01000001">
    <property type="protein sequence ID" value="TXG72169.1"/>
    <property type="molecule type" value="Genomic_DNA"/>
</dbReference>
<keyword evidence="3" id="KW-0677">Repeat</keyword>
<dbReference type="SUPFAM" id="SSF48403">
    <property type="entry name" value="Ankyrin repeat"/>
    <property type="match status" value="1"/>
</dbReference>
<keyword evidence="10" id="KW-1185">Reference proteome</keyword>
<comment type="caution">
    <text evidence="9">The sequence shown here is derived from an EMBL/GenBank/DDBJ whole genome shotgun (WGS) entry which is preliminary data.</text>
</comment>
<dbReference type="GO" id="GO:0005886">
    <property type="term" value="C:plasma membrane"/>
    <property type="evidence" value="ECO:0007669"/>
    <property type="project" value="TreeGrafter"/>
</dbReference>
<feature type="transmembrane region" description="Helical" evidence="7">
    <location>
        <begin position="248"/>
        <end position="274"/>
    </location>
</feature>
<evidence type="ECO:0000256" key="5">
    <source>
        <dbReference type="ARBA" id="ARBA00023043"/>
    </source>
</evidence>
<feature type="transmembrane region" description="Helical" evidence="7">
    <location>
        <begin position="280"/>
        <end position="300"/>
    </location>
</feature>
<dbReference type="Gene3D" id="1.25.40.20">
    <property type="entry name" value="Ankyrin repeat-containing domain"/>
    <property type="match status" value="1"/>
</dbReference>
<feature type="transmembrane region" description="Helical" evidence="7">
    <location>
        <begin position="208"/>
        <end position="236"/>
    </location>
</feature>
<sequence>MTPLHIAIGRGYIPHKLISSCPDCFELVDEKRWNVLHFAMLSLTYEDLKILLKDPLIRNLINDKDVDGNTPLHLLATFREGLLWKIKRDMDEILKLDLDVVNNQKMSVFEMTVPSSGQLKLIKQEILKLEEAAGPYRDGIVRVQHEEPNCGGGVDRESEEEEIKEIEKTKESHLIVAALIATVTFTAAFTLPGGVIQEEGTAILSKKAAFQAFVITDAIAMVLSLSAVFAHFIMSLLMKWISTQASEYLLNCGAISTMIAMGAMVIAFVTGTYAVLTTSLWLAILTTFIGLSFFLFMFLICKGAMRRPSFVLFYTFI</sequence>
<evidence type="ECO:0000256" key="4">
    <source>
        <dbReference type="ARBA" id="ARBA00022989"/>
    </source>
</evidence>
<dbReference type="Pfam" id="PF13962">
    <property type="entry name" value="PGG"/>
    <property type="match status" value="1"/>
</dbReference>
<dbReference type="OrthoDB" id="303876at2759"/>
<gene>
    <name evidence="9" type="ORF">EZV62_000748</name>
</gene>
<comment type="subcellular location">
    <subcellularLocation>
        <location evidence="1">Membrane</location>
        <topology evidence="1">Multi-pass membrane protein</topology>
    </subcellularLocation>
</comment>
<reference evidence="10" key="1">
    <citation type="journal article" date="2019" name="Gigascience">
        <title>De novo genome assembly of the endangered Acer yangbiense, a plant species with extremely small populations endemic to Yunnan Province, China.</title>
        <authorList>
            <person name="Yang J."/>
            <person name="Wariss H.M."/>
            <person name="Tao L."/>
            <person name="Zhang R."/>
            <person name="Yun Q."/>
            <person name="Hollingsworth P."/>
            <person name="Dao Z."/>
            <person name="Luo G."/>
            <person name="Guo H."/>
            <person name="Ma Y."/>
            <person name="Sun W."/>
        </authorList>
    </citation>
    <scope>NUCLEOTIDE SEQUENCE [LARGE SCALE GENOMIC DNA]</scope>
    <source>
        <strain evidence="10">cv. Malutang</strain>
    </source>
</reference>
<keyword evidence="5" id="KW-0040">ANK repeat</keyword>
<evidence type="ECO:0000259" key="8">
    <source>
        <dbReference type="Pfam" id="PF13962"/>
    </source>
</evidence>
<dbReference type="PANTHER" id="PTHR24186:SF53">
    <property type="entry name" value="PGG DOMAIN-CONTAINING PROTEIN"/>
    <property type="match status" value="1"/>
</dbReference>